<evidence type="ECO:0000256" key="1">
    <source>
        <dbReference type="SAM" id="SignalP"/>
    </source>
</evidence>
<evidence type="ECO:0000313" key="2">
    <source>
        <dbReference type="EMBL" id="WYW54875.1"/>
    </source>
</evidence>
<proteinExistence type="predicted"/>
<feature type="chain" id="PRO_5046449665" evidence="1">
    <location>
        <begin position="23"/>
        <end position="150"/>
    </location>
</feature>
<reference evidence="2 3" key="1">
    <citation type="submission" date="2024-03" db="EMBL/GenBank/DDBJ databases">
        <authorList>
            <person name="Cao K."/>
        </authorList>
    </citation>
    <scope>NUCLEOTIDE SEQUENCE [LARGE SCALE GENOMIC DNA]</scope>
    <source>
        <strain evidence="2 3">MCCC 1K00696</strain>
    </source>
</reference>
<evidence type="ECO:0000313" key="3">
    <source>
        <dbReference type="Proteomes" id="UP001491088"/>
    </source>
</evidence>
<dbReference type="Proteomes" id="UP001491088">
    <property type="component" value="Chromosome"/>
</dbReference>
<keyword evidence="3" id="KW-1185">Reference proteome</keyword>
<dbReference type="EMBL" id="CP150496">
    <property type="protein sequence ID" value="WYW54875.1"/>
    <property type="molecule type" value="Genomic_DNA"/>
</dbReference>
<dbReference type="RefSeq" id="WP_340932076.1">
    <property type="nucleotide sequence ID" value="NZ_CP150496.1"/>
</dbReference>
<organism evidence="2 3">
    <name type="scientific">Polaribacter marinaquae</name>
    <dbReference type="NCBI Taxonomy" id="1642819"/>
    <lineage>
        <taxon>Bacteria</taxon>
        <taxon>Pseudomonadati</taxon>
        <taxon>Bacteroidota</taxon>
        <taxon>Flavobacteriia</taxon>
        <taxon>Flavobacteriales</taxon>
        <taxon>Flavobacteriaceae</taxon>
    </lineage>
</organism>
<name>A0ABZ2TPD8_9FLAO</name>
<feature type="signal peptide" evidence="1">
    <location>
        <begin position="1"/>
        <end position="22"/>
    </location>
</feature>
<gene>
    <name evidence="2" type="ORF">WG950_10075</name>
</gene>
<sequence>MKKLLFTLSIVTLFLTFTNAFCQDVAYAFEENNSSETTFSSSNTSNTILENGTYSYKLGSKKVIVSIKNGYYTETYANNEFIRAKIDWLSKNQYTLTIVDLNKDNLPFKEGTKLTTKITKVKGNQYFYKSDLIDTHKTSWTGKFKKAETL</sequence>
<accession>A0ABZ2TPD8</accession>
<protein>
    <submittedName>
        <fullName evidence="2">Uncharacterized protein</fullName>
    </submittedName>
</protein>
<keyword evidence="1" id="KW-0732">Signal</keyword>